<evidence type="ECO:0000313" key="10">
    <source>
        <dbReference type="EMBL" id="MBS2099740.1"/>
    </source>
</evidence>
<evidence type="ECO:0000256" key="8">
    <source>
        <dbReference type="ARBA" id="ARBA00048555"/>
    </source>
</evidence>
<evidence type="ECO:0000256" key="5">
    <source>
        <dbReference type="ARBA" id="ARBA00031529"/>
    </source>
</evidence>
<dbReference type="Gene3D" id="3.40.50.300">
    <property type="entry name" value="P-loop containing nucleotide triphosphate hydrolases"/>
    <property type="match status" value="1"/>
</dbReference>
<comment type="caution">
    <text evidence="10">The sequence shown here is derived from an EMBL/GenBank/DDBJ whole genome shotgun (WGS) entry which is preliminary data.</text>
</comment>
<comment type="similarity">
    <text evidence="2">Belongs to the Cob(I)alamin adenosyltransferase family.</text>
</comment>
<comment type="pathway">
    <text evidence="1">Cofactor biosynthesis; adenosylcobalamin biosynthesis; adenosylcobalamin from cob(II)yrinate a,c-diamide: step 2/7.</text>
</comment>
<dbReference type="PANTHER" id="PTHR46638:SF1">
    <property type="entry name" value="CORRINOID ADENOSYLTRANSFERASE"/>
    <property type="match status" value="1"/>
</dbReference>
<evidence type="ECO:0000256" key="6">
    <source>
        <dbReference type="ARBA" id="ARBA00033334"/>
    </source>
</evidence>
<dbReference type="Pfam" id="PF02572">
    <property type="entry name" value="CobA_CobO_BtuR"/>
    <property type="match status" value="1"/>
</dbReference>
<proteinExistence type="inferred from homology"/>
<sequence>MTKGLTIVITGNGKGKTTSALGMLMRTLGHDKKACVIQFMKSPDSGYGEITMMNRLGVENYQAGAGCTWTVSKEDTIETVHSAWELAQHKVLSDGYDMIILDEVNIALSLPEKFEDTVITSDEVIELIKQMRKQFPQRHLVLTGRYALPEIIEAADLVSEINEIKHPYKKGVTAQACIEF</sequence>
<comment type="catalytic activity">
    <reaction evidence="8">
        <text>2 cob(II)yrinate a,c diamide + reduced [electron-transfer flavoprotein] + 2 ATP = 2 adenosylcob(III)yrinate a,c-diamide + 2 triphosphate + oxidized [electron-transfer flavoprotein] + 3 H(+)</text>
        <dbReference type="Rhea" id="RHEA:11528"/>
        <dbReference type="Rhea" id="RHEA-COMP:10685"/>
        <dbReference type="Rhea" id="RHEA-COMP:10686"/>
        <dbReference type="ChEBI" id="CHEBI:15378"/>
        <dbReference type="ChEBI" id="CHEBI:18036"/>
        <dbReference type="ChEBI" id="CHEBI:30616"/>
        <dbReference type="ChEBI" id="CHEBI:57692"/>
        <dbReference type="ChEBI" id="CHEBI:58307"/>
        <dbReference type="ChEBI" id="CHEBI:58503"/>
        <dbReference type="ChEBI" id="CHEBI:58537"/>
        <dbReference type="EC" id="2.5.1.17"/>
    </reaction>
</comment>
<evidence type="ECO:0000256" key="9">
    <source>
        <dbReference type="ARBA" id="ARBA00048692"/>
    </source>
</evidence>
<evidence type="ECO:0000256" key="4">
    <source>
        <dbReference type="ARBA" id="ARBA00024929"/>
    </source>
</evidence>
<organism evidence="10 11">
    <name type="scientific">Carboxylicivirga linearis</name>
    <dbReference type="NCBI Taxonomy" id="1628157"/>
    <lineage>
        <taxon>Bacteria</taxon>
        <taxon>Pseudomonadati</taxon>
        <taxon>Bacteroidota</taxon>
        <taxon>Bacteroidia</taxon>
        <taxon>Marinilabiliales</taxon>
        <taxon>Marinilabiliaceae</taxon>
        <taxon>Carboxylicivirga</taxon>
    </lineage>
</organism>
<dbReference type="Proteomes" id="UP000708576">
    <property type="component" value="Unassembled WGS sequence"/>
</dbReference>
<dbReference type="EMBL" id="JAGUCO010000014">
    <property type="protein sequence ID" value="MBS2099740.1"/>
    <property type="molecule type" value="Genomic_DNA"/>
</dbReference>
<dbReference type="RefSeq" id="WP_212216983.1">
    <property type="nucleotide sequence ID" value="NZ_JAGUCO010000014.1"/>
</dbReference>
<dbReference type="InterPro" id="IPR027417">
    <property type="entry name" value="P-loop_NTPase"/>
</dbReference>
<evidence type="ECO:0000256" key="3">
    <source>
        <dbReference type="ARBA" id="ARBA00012454"/>
    </source>
</evidence>
<gene>
    <name evidence="10" type="ORF">KEM10_15710</name>
</gene>
<keyword evidence="11" id="KW-1185">Reference proteome</keyword>
<protein>
    <recommendedName>
        <fullName evidence="3">corrinoid adenosyltransferase</fullName>
        <ecNumber evidence="3">2.5.1.17</ecNumber>
    </recommendedName>
    <alternativeName>
        <fullName evidence="5">Cob(II)alamin adenosyltransferase</fullName>
    </alternativeName>
    <alternativeName>
        <fullName evidence="7">Cob(II)yrinic acid a,c-diamide adenosyltransferase</fullName>
    </alternativeName>
    <alternativeName>
        <fullName evidence="6">Cobinamide/cobalamin adenosyltransferase</fullName>
    </alternativeName>
</protein>
<evidence type="ECO:0000256" key="1">
    <source>
        <dbReference type="ARBA" id="ARBA00005121"/>
    </source>
</evidence>
<dbReference type="PIRSF" id="PIRSF015617">
    <property type="entry name" value="Adensltrnsf_CobA"/>
    <property type="match status" value="1"/>
</dbReference>
<reference evidence="10 11" key="1">
    <citation type="journal article" date="2015" name="Int. J. Syst. Evol. Microbiol.">
        <title>Carboxylicivirga linearis sp. nov., isolated from a sea cucumber culture pond.</title>
        <authorList>
            <person name="Wang F.Q."/>
            <person name="Zhou Y.X."/>
            <person name="Lin X.Z."/>
            <person name="Chen G.J."/>
            <person name="Du Z.J."/>
        </authorList>
    </citation>
    <scope>NUCLEOTIDE SEQUENCE [LARGE SCALE GENOMIC DNA]</scope>
    <source>
        <strain evidence="10 11">FB218</strain>
    </source>
</reference>
<comment type="catalytic activity">
    <reaction evidence="9">
        <text>2 cob(II)alamin + reduced [electron-transfer flavoprotein] + 2 ATP = 2 adenosylcob(III)alamin + 2 triphosphate + oxidized [electron-transfer flavoprotein] + 3 H(+)</text>
        <dbReference type="Rhea" id="RHEA:28671"/>
        <dbReference type="Rhea" id="RHEA-COMP:10685"/>
        <dbReference type="Rhea" id="RHEA-COMP:10686"/>
        <dbReference type="ChEBI" id="CHEBI:15378"/>
        <dbReference type="ChEBI" id="CHEBI:16304"/>
        <dbReference type="ChEBI" id="CHEBI:18036"/>
        <dbReference type="ChEBI" id="CHEBI:18408"/>
        <dbReference type="ChEBI" id="CHEBI:30616"/>
        <dbReference type="ChEBI" id="CHEBI:57692"/>
        <dbReference type="ChEBI" id="CHEBI:58307"/>
        <dbReference type="EC" id="2.5.1.17"/>
    </reaction>
</comment>
<dbReference type="InterPro" id="IPR003724">
    <property type="entry name" value="CblAdoTrfase_CobA"/>
</dbReference>
<evidence type="ECO:0000256" key="7">
    <source>
        <dbReference type="ARBA" id="ARBA00033354"/>
    </source>
</evidence>
<dbReference type="EC" id="2.5.1.17" evidence="3"/>
<comment type="function">
    <text evidence="4">Required for both de novo synthesis of the corrin ring for the assimilation of exogenous corrinoids. Participates in the adenosylation of a variety of incomplete and complete corrinoids.</text>
</comment>
<evidence type="ECO:0000256" key="2">
    <source>
        <dbReference type="ARBA" id="ARBA00007487"/>
    </source>
</evidence>
<evidence type="ECO:0000313" key="11">
    <source>
        <dbReference type="Proteomes" id="UP000708576"/>
    </source>
</evidence>
<dbReference type="PANTHER" id="PTHR46638">
    <property type="entry name" value="CORRINOID ADENOSYLTRANSFERASE"/>
    <property type="match status" value="1"/>
</dbReference>
<dbReference type="SUPFAM" id="SSF52540">
    <property type="entry name" value="P-loop containing nucleoside triphosphate hydrolases"/>
    <property type="match status" value="1"/>
</dbReference>
<name>A0ABS5JY51_9BACT</name>
<accession>A0ABS5JY51</accession>